<dbReference type="PANTHER" id="PTHR48102:SF6">
    <property type="entry name" value="CLP PROTEASE REGULATORY SUBUNIT CLPX1, MITOCHONDRIAL"/>
    <property type="match status" value="1"/>
</dbReference>
<evidence type="ECO:0000313" key="11">
    <source>
        <dbReference type="EMBL" id="KMZ73471.1"/>
    </source>
</evidence>
<sequence>MSTMVRSSNSIRRAAMAVIAGTVRNNHIIYNNCRKLSGTKPYMCYRFSTVAATGDPPEIWQQPPGDSGVAVQSTGELGKVNVIKVGGGRGGGGGGSADEGDFADKGWGGANLGNEFPTPKEISKGLDKFIIGQERAKKVLSVAVYNHYKRIYHDSMPKWSAVDSSNDEGSANENDGVELEKSNVLLMGPTGSGKTLLAKTLARFVNVPFVIADATSLTQAGYVGEDVESILHKLLMVADFNVEAAQQGVVYIDEVDKITKKAESLNLSRDVSGEGVQQALLKMLEGTVVNVPEKGARKHPRSDNIQIDTKDILFICGGAFIDLEKTISERRQDSSIGFGAPVRANIRTASLTDSAVTSSLLETVESGDLVAYGLIPEFVGRFPVLVSLSSLNEDQLVQVLTEPKNALGKQYKKLFEINNVKLHFTESALRVIAKKAMVKNTGARGLRSLLENILTEAMYEIPDERTGKDKIDAVVVDDESIACLDSQGCGAKILFGEGALEHYLSQQNMKKTMAATQVRSVGESEVESDLSRVASM</sequence>
<keyword evidence="2" id="KW-0547">Nucleotide-binding</keyword>
<dbReference type="GO" id="GO:0005759">
    <property type="term" value="C:mitochondrial matrix"/>
    <property type="evidence" value="ECO:0000318"/>
    <property type="project" value="GO_Central"/>
</dbReference>
<keyword evidence="11" id="KW-0645">Protease</keyword>
<evidence type="ECO:0000256" key="3">
    <source>
        <dbReference type="ARBA" id="ARBA00022801"/>
    </source>
</evidence>
<dbReference type="STRING" id="29655.A0A0K9PWR3"/>
<gene>
    <name evidence="11" type="ORF">ZOSMA_148G00190</name>
</gene>
<keyword evidence="6" id="KW-0496">Mitochondrion</keyword>
<dbReference type="InterPro" id="IPR019489">
    <property type="entry name" value="Clp_ATPase_C"/>
</dbReference>
<comment type="caution">
    <text evidence="11">The sequence shown here is derived from an EMBL/GenBank/DDBJ whole genome shotgun (WGS) entry which is preliminary data.</text>
</comment>
<dbReference type="SMART" id="SM01086">
    <property type="entry name" value="ClpB_D2-small"/>
    <property type="match status" value="1"/>
</dbReference>
<dbReference type="SUPFAM" id="SSF52540">
    <property type="entry name" value="P-loop containing nucleoside triphosphate hydrolases"/>
    <property type="match status" value="1"/>
</dbReference>
<dbReference type="GO" id="GO:0051603">
    <property type="term" value="P:proteolysis involved in protein catabolic process"/>
    <property type="evidence" value="ECO:0000318"/>
    <property type="project" value="GO_Central"/>
</dbReference>
<dbReference type="Pfam" id="PF07724">
    <property type="entry name" value="AAA_2"/>
    <property type="match status" value="1"/>
</dbReference>
<dbReference type="FunFam" id="1.10.8.60:FF:000002">
    <property type="entry name" value="ATP-dependent Clp protease ATP-binding subunit ClpX"/>
    <property type="match status" value="1"/>
</dbReference>
<dbReference type="OMA" id="NCLLHIG"/>
<name>A0A0K9PWR3_ZOSMR</name>
<keyword evidence="4 11" id="KW-0067">ATP-binding</keyword>
<dbReference type="PANTHER" id="PTHR48102">
    <property type="entry name" value="ATP-DEPENDENT CLP PROTEASE ATP-BINDING SUBUNIT CLPX-LIKE, MITOCHONDRIAL-RELATED"/>
    <property type="match status" value="1"/>
</dbReference>
<evidence type="ECO:0000256" key="4">
    <source>
        <dbReference type="ARBA" id="ARBA00022840"/>
    </source>
</evidence>
<protein>
    <submittedName>
        <fullName evidence="11">Putative ATP-dependent clp protease ATP-binding subunit clpx</fullName>
    </submittedName>
</protein>
<dbReference type="InterPro" id="IPR004487">
    <property type="entry name" value="Clp_protease_ATP-bd_su_ClpX"/>
</dbReference>
<comment type="function">
    <text evidence="7">ATP-dependent specificity component of the mitochondrial Clp protease. It directs the protease to specific substrates. Can perform chaperone functions in the absence of ClpP.</text>
</comment>
<keyword evidence="12" id="KW-1185">Reference proteome</keyword>
<dbReference type="GO" id="GO:0051082">
    <property type="term" value="F:unfolded protein binding"/>
    <property type="evidence" value="ECO:0007669"/>
    <property type="project" value="InterPro"/>
</dbReference>
<feature type="domain" description="Clp ATPase C-terminal" evidence="10">
    <location>
        <begin position="391"/>
        <end position="482"/>
    </location>
</feature>
<dbReference type="Pfam" id="PF10431">
    <property type="entry name" value="ClpB_D2-small"/>
    <property type="match status" value="1"/>
</dbReference>
<evidence type="ECO:0000256" key="8">
    <source>
        <dbReference type="ARBA" id="ARBA00061242"/>
    </source>
</evidence>
<dbReference type="GO" id="GO:0016887">
    <property type="term" value="F:ATP hydrolysis activity"/>
    <property type="evidence" value="ECO:0000318"/>
    <property type="project" value="GO_Central"/>
</dbReference>
<evidence type="ECO:0000256" key="1">
    <source>
        <dbReference type="ARBA" id="ARBA00004173"/>
    </source>
</evidence>
<evidence type="ECO:0000256" key="2">
    <source>
        <dbReference type="ARBA" id="ARBA00022741"/>
    </source>
</evidence>
<evidence type="ECO:0000256" key="6">
    <source>
        <dbReference type="ARBA" id="ARBA00023128"/>
    </source>
</evidence>
<keyword evidence="3" id="KW-0378">Hydrolase</keyword>
<keyword evidence="5" id="KW-0809">Transit peptide</keyword>
<reference evidence="12" key="1">
    <citation type="journal article" date="2016" name="Nature">
        <title>The genome of the seagrass Zostera marina reveals angiosperm adaptation to the sea.</title>
        <authorList>
            <person name="Olsen J.L."/>
            <person name="Rouze P."/>
            <person name="Verhelst B."/>
            <person name="Lin Y.-C."/>
            <person name="Bayer T."/>
            <person name="Collen J."/>
            <person name="Dattolo E."/>
            <person name="De Paoli E."/>
            <person name="Dittami S."/>
            <person name="Maumus F."/>
            <person name="Michel G."/>
            <person name="Kersting A."/>
            <person name="Lauritano C."/>
            <person name="Lohaus R."/>
            <person name="Toepel M."/>
            <person name="Tonon T."/>
            <person name="Vanneste K."/>
            <person name="Amirebrahimi M."/>
            <person name="Brakel J."/>
            <person name="Bostroem C."/>
            <person name="Chovatia M."/>
            <person name="Grimwood J."/>
            <person name="Jenkins J.W."/>
            <person name="Jueterbock A."/>
            <person name="Mraz A."/>
            <person name="Stam W.T."/>
            <person name="Tice H."/>
            <person name="Bornberg-Bauer E."/>
            <person name="Green P.J."/>
            <person name="Pearson G.A."/>
            <person name="Procaccini G."/>
            <person name="Duarte C.M."/>
            <person name="Schmutz J."/>
            <person name="Reusch T.B.H."/>
            <person name="Van de Peer Y."/>
        </authorList>
    </citation>
    <scope>NUCLEOTIDE SEQUENCE [LARGE SCALE GENOMIC DNA]</scope>
    <source>
        <strain evidence="12">cv. Finnish</strain>
    </source>
</reference>
<dbReference type="NCBIfam" id="TIGR00382">
    <property type="entry name" value="clpX"/>
    <property type="match status" value="1"/>
</dbReference>
<evidence type="ECO:0000259" key="10">
    <source>
        <dbReference type="SMART" id="SM01086"/>
    </source>
</evidence>
<dbReference type="GO" id="GO:0005524">
    <property type="term" value="F:ATP binding"/>
    <property type="evidence" value="ECO:0000318"/>
    <property type="project" value="GO_Central"/>
</dbReference>
<evidence type="ECO:0000313" key="12">
    <source>
        <dbReference type="Proteomes" id="UP000036987"/>
    </source>
</evidence>
<dbReference type="InterPro" id="IPR027417">
    <property type="entry name" value="P-loop_NTPase"/>
</dbReference>
<dbReference type="GO" id="GO:0140662">
    <property type="term" value="F:ATP-dependent protein folding chaperone"/>
    <property type="evidence" value="ECO:0007669"/>
    <property type="project" value="InterPro"/>
</dbReference>
<evidence type="ECO:0000259" key="9">
    <source>
        <dbReference type="SMART" id="SM00382"/>
    </source>
</evidence>
<dbReference type="AlphaFoldDB" id="A0A0K9PWR3"/>
<dbReference type="Gene3D" id="1.10.8.60">
    <property type="match status" value="1"/>
</dbReference>
<organism evidence="11 12">
    <name type="scientific">Zostera marina</name>
    <name type="common">Eelgrass</name>
    <dbReference type="NCBI Taxonomy" id="29655"/>
    <lineage>
        <taxon>Eukaryota</taxon>
        <taxon>Viridiplantae</taxon>
        <taxon>Streptophyta</taxon>
        <taxon>Embryophyta</taxon>
        <taxon>Tracheophyta</taxon>
        <taxon>Spermatophyta</taxon>
        <taxon>Magnoliopsida</taxon>
        <taxon>Liliopsida</taxon>
        <taxon>Zosteraceae</taxon>
        <taxon>Zostera</taxon>
    </lineage>
</organism>
<dbReference type="OrthoDB" id="1721884at2759"/>
<dbReference type="InterPro" id="IPR050052">
    <property type="entry name" value="ATP-dep_Clp_protease_ClpX"/>
</dbReference>
<dbReference type="InterPro" id="IPR003593">
    <property type="entry name" value="AAA+_ATPase"/>
</dbReference>
<dbReference type="SMART" id="SM00382">
    <property type="entry name" value="AAA"/>
    <property type="match status" value="1"/>
</dbReference>
<accession>A0A0K9PWR3</accession>
<comment type="subcellular location">
    <subcellularLocation>
        <location evidence="1">Mitochondrion</location>
    </subcellularLocation>
</comment>
<dbReference type="InterPro" id="IPR003959">
    <property type="entry name" value="ATPase_AAA_core"/>
</dbReference>
<comment type="similarity">
    <text evidence="8">Belongs to the ClpX chaperone family.</text>
</comment>
<dbReference type="Gene3D" id="3.40.50.300">
    <property type="entry name" value="P-loop containing nucleotide triphosphate hydrolases"/>
    <property type="match status" value="1"/>
</dbReference>
<proteinExistence type="inferred from homology"/>
<evidence type="ECO:0000256" key="7">
    <source>
        <dbReference type="ARBA" id="ARBA00055633"/>
    </source>
</evidence>
<evidence type="ECO:0000256" key="5">
    <source>
        <dbReference type="ARBA" id="ARBA00022946"/>
    </source>
</evidence>
<dbReference type="Proteomes" id="UP000036987">
    <property type="component" value="Unassembled WGS sequence"/>
</dbReference>
<feature type="domain" description="AAA+ ATPase" evidence="9">
    <location>
        <begin position="180"/>
        <end position="342"/>
    </location>
</feature>
<dbReference type="FunFam" id="3.40.50.300:FF:000560">
    <property type="entry name" value="CLP protease regulatory subunit CLPX3 mitochondrial"/>
    <property type="match status" value="1"/>
</dbReference>
<dbReference type="CDD" id="cd19497">
    <property type="entry name" value="RecA-like_ClpX"/>
    <property type="match status" value="1"/>
</dbReference>
<dbReference type="GO" id="GO:0008233">
    <property type="term" value="F:peptidase activity"/>
    <property type="evidence" value="ECO:0007669"/>
    <property type="project" value="UniProtKB-KW"/>
</dbReference>
<dbReference type="EMBL" id="LFYR01000580">
    <property type="protein sequence ID" value="KMZ73471.1"/>
    <property type="molecule type" value="Genomic_DNA"/>
</dbReference>
<dbReference type="NCBIfam" id="NF003745">
    <property type="entry name" value="PRK05342.1"/>
    <property type="match status" value="1"/>
</dbReference>